<keyword evidence="3" id="KW-1185">Reference proteome</keyword>
<keyword evidence="1" id="KW-0472">Membrane</keyword>
<dbReference type="AlphaFoldDB" id="A0A4Q7LR90"/>
<feature type="transmembrane region" description="Helical" evidence="1">
    <location>
        <begin position="79"/>
        <end position="102"/>
    </location>
</feature>
<feature type="transmembrane region" description="Helical" evidence="1">
    <location>
        <begin position="142"/>
        <end position="159"/>
    </location>
</feature>
<feature type="transmembrane region" description="Helical" evidence="1">
    <location>
        <begin position="108"/>
        <end position="130"/>
    </location>
</feature>
<name>A0A4Q7LR90_9MICO</name>
<proteinExistence type="predicted"/>
<accession>A0A4Q7LR90</accession>
<keyword evidence="1" id="KW-1133">Transmembrane helix</keyword>
<protein>
    <submittedName>
        <fullName evidence="2">Uncharacterized protein</fullName>
    </submittedName>
</protein>
<evidence type="ECO:0000256" key="1">
    <source>
        <dbReference type="SAM" id="Phobius"/>
    </source>
</evidence>
<keyword evidence="1" id="KW-0812">Transmembrane</keyword>
<comment type="caution">
    <text evidence="2">The sequence shown here is derived from an EMBL/GenBank/DDBJ whole genome shotgun (WGS) entry which is preliminary data.</text>
</comment>
<sequence length="199" mass="19918">MTASSDARAADRGATASTNAWLAPIARAIPAIVVGVLITFTPDHSASLGLIALGAFGVASAIVLTITSTRLAGGEPLRALHRGLAVITAVVSAAAFALVGFLDGDLLAFLLLALGAYGVFAGAFEFVWGLRHRGRSPYSRDGITVGGATIILALILVAVGDSVSAVGFFGAYAVIVGVYLVIAGFSGKTADTPSGETAS</sequence>
<feature type="transmembrane region" description="Helical" evidence="1">
    <location>
        <begin position="46"/>
        <end position="67"/>
    </location>
</feature>
<gene>
    <name evidence="2" type="ORF">EV141_1672</name>
</gene>
<evidence type="ECO:0000313" key="2">
    <source>
        <dbReference type="EMBL" id="RZS56219.1"/>
    </source>
</evidence>
<evidence type="ECO:0000313" key="3">
    <source>
        <dbReference type="Proteomes" id="UP000293519"/>
    </source>
</evidence>
<dbReference type="EMBL" id="SGWW01000003">
    <property type="protein sequence ID" value="RZS56219.1"/>
    <property type="molecule type" value="Genomic_DNA"/>
</dbReference>
<feature type="transmembrane region" description="Helical" evidence="1">
    <location>
        <begin position="21"/>
        <end position="40"/>
    </location>
</feature>
<reference evidence="2 3" key="1">
    <citation type="journal article" date="2015" name="Stand. Genomic Sci.">
        <title>Genomic Encyclopedia of Bacterial and Archaeal Type Strains, Phase III: the genomes of soil and plant-associated and newly described type strains.</title>
        <authorList>
            <person name="Whitman W.B."/>
            <person name="Woyke T."/>
            <person name="Klenk H.P."/>
            <person name="Zhou Y."/>
            <person name="Lilburn T.G."/>
            <person name="Beck B.J."/>
            <person name="De Vos P."/>
            <person name="Vandamme P."/>
            <person name="Eisen J.A."/>
            <person name="Garrity G."/>
            <person name="Hugenholtz P."/>
            <person name="Kyrpides N.C."/>
        </authorList>
    </citation>
    <scope>NUCLEOTIDE SEQUENCE [LARGE SCALE GENOMIC DNA]</scope>
    <source>
        <strain evidence="2 3">CV2</strain>
    </source>
</reference>
<organism evidence="2 3">
    <name type="scientific">Microcella putealis</name>
    <dbReference type="NCBI Taxonomy" id="337005"/>
    <lineage>
        <taxon>Bacteria</taxon>
        <taxon>Bacillati</taxon>
        <taxon>Actinomycetota</taxon>
        <taxon>Actinomycetes</taxon>
        <taxon>Micrococcales</taxon>
        <taxon>Microbacteriaceae</taxon>
        <taxon>Microcella</taxon>
    </lineage>
</organism>
<dbReference type="Proteomes" id="UP000293519">
    <property type="component" value="Unassembled WGS sequence"/>
</dbReference>
<feature type="transmembrane region" description="Helical" evidence="1">
    <location>
        <begin position="165"/>
        <end position="185"/>
    </location>
</feature>